<evidence type="ECO:0000259" key="2">
    <source>
        <dbReference type="Pfam" id="PF18265"/>
    </source>
</evidence>
<gene>
    <name evidence="3" type="ORF">LSH36_420g01015</name>
</gene>
<sequence length="156" mass="17659">MIDVLFRHLAIKVLKMSRLTADQIKALMSRKDAIESEIKELNAVLESQKGVGMDGPLVDVEQFPRTDIDLYTVRQARHRIICLQNDHKLLMKQIEDGLYELHAKSRAQKEVEQPKDDVDDVAIAEQPMPVKPAFARVDRVDVGSPAHQAVGIKRIN</sequence>
<dbReference type="GO" id="GO:0005634">
    <property type="term" value="C:nucleus"/>
    <property type="evidence" value="ECO:0007669"/>
    <property type="project" value="TreeGrafter"/>
</dbReference>
<dbReference type="EMBL" id="JAODUP010000420">
    <property type="protein sequence ID" value="KAK2150158.1"/>
    <property type="molecule type" value="Genomic_DNA"/>
</dbReference>
<dbReference type="Gene3D" id="6.10.140.1710">
    <property type="match status" value="1"/>
</dbReference>
<dbReference type="GO" id="GO:0005737">
    <property type="term" value="C:cytoplasm"/>
    <property type="evidence" value="ECO:0007669"/>
    <property type="project" value="TreeGrafter"/>
</dbReference>
<feature type="domain" description="Nas2 N-terminal" evidence="2">
    <location>
        <begin position="24"/>
        <end position="103"/>
    </location>
</feature>
<keyword evidence="4" id="KW-1185">Reference proteome</keyword>
<reference evidence="3" key="1">
    <citation type="journal article" date="2023" name="Mol. Biol. Evol.">
        <title>Third-Generation Sequencing Reveals the Adaptive Role of the Epigenome in Three Deep-Sea Polychaetes.</title>
        <authorList>
            <person name="Perez M."/>
            <person name="Aroh O."/>
            <person name="Sun Y."/>
            <person name="Lan Y."/>
            <person name="Juniper S.K."/>
            <person name="Young C.R."/>
            <person name="Angers B."/>
            <person name="Qian P.Y."/>
        </authorList>
    </citation>
    <scope>NUCLEOTIDE SEQUENCE</scope>
    <source>
        <strain evidence="3">P08H-3</strain>
    </source>
</reference>
<dbReference type="InterPro" id="IPR040815">
    <property type="entry name" value="Nas2_N"/>
</dbReference>
<dbReference type="PANTHER" id="PTHR12651">
    <property type="entry name" value="26S PROTEASOME NON-ATPASE REGULATORY SUBUNIT 9"/>
    <property type="match status" value="1"/>
</dbReference>
<proteinExistence type="predicted"/>
<dbReference type="Pfam" id="PF18265">
    <property type="entry name" value="Nas2_N"/>
    <property type="match status" value="1"/>
</dbReference>
<dbReference type="GO" id="GO:0070682">
    <property type="term" value="P:proteasome regulatory particle assembly"/>
    <property type="evidence" value="ECO:0007669"/>
    <property type="project" value="InterPro"/>
</dbReference>
<evidence type="ECO:0000313" key="4">
    <source>
        <dbReference type="Proteomes" id="UP001208570"/>
    </source>
</evidence>
<evidence type="ECO:0000313" key="3">
    <source>
        <dbReference type="EMBL" id="KAK2150158.1"/>
    </source>
</evidence>
<accession>A0AAD9MZR4</accession>
<evidence type="ECO:0000256" key="1">
    <source>
        <dbReference type="SAM" id="Coils"/>
    </source>
</evidence>
<name>A0AAD9MZR4_9ANNE</name>
<comment type="caution">
    <text evidence="3">The sequence shown here is derived from an EMBL/GenBank/DDBJ whole genome shotgun (WGS) entry which is preliminary data.</text>
</comment>
<protein>
    <recommendedName>
        <fullName evidence="2">Nas2 N-terminal domain-containing protein</fullName>
    </recommendedName>
</protein>
<dbReference type="InterPro" id="IPR035269">
    <property type="entry name" value="PSMD9"/>
</dbReference>
<dbReference type="PANTHER" id="PTHR12651:SF1">
    <property type="entry name" value="26S PROTEASOME NON-ATPASE REGULATORY SUBUNIT 9"/>
    <property type="match status" value="1"/>
</dbReference>
<dbReference type="Proteomes" id="UP001208570">
    <property type="component" value="Unassembled WGS sequence"/>
</dbReference>
<keyword evidence="1" id="KW-0175">Coiled coil</keyword>
<feature type="coiled-coil region" evidence="1">
    <location>
        <begin position="24"/>
        <end position="51"/>
    </location>
</feature>
<organism evidence="3 4">
    <name type="scientific">Paralvinella palmiformis</name>
    <dbReference type="NCBI Taxonomy" id="53620"/>
    <lineage>
        <taxon>Eukaryota</taxon>
        <taxon>Metazoa</taxon>
        <taxon>Spiralia</taxon>
        <taxon>Lophotrochozoa</taxon>
        <taxon>Annelida</taxon>
        <taxon>Polychaeta</taxon>
        <taxon>Sedentaria</taxon>
        <taxon>Canalipalpata</taxon>
        <taxon>Terebellida</taxon>
        <taxon>Terebelliformia</taxon>
        <taxon>Alvinellidae</taxon>
        <taxon>Paralvinella</taxon>
    </lineage>
</organism>
<dbReference type="AlphaFoldDB" id="A0AAD9MZR4"/>